<evidence type="ECO:0000256" key="5">
    <source>
        <dbReference type="PROSITE-ProRule" id="PRU00302"/>
    </source>
</evidence>
<organism evidence="8 9">
    <name type="scientific">Staurois parvus</name>
    <dbReference type="NCBI Taxonomy" id="386267"/>
    <lineage>
        <taxon>Eukaryota</taxon>
        <taxon>Metazoa</taxon>
        <taxon>Chordata</taxon>
        <taxon>Craniata</taxon>
        <taxon>Vertebrata</taxon>
        <taxon>Euteleostomi</taxon>
        <taxon>Amphibia</taxon>
        <taxon>Batrachia</taxon>
        <taxon>Anura</taxon>
        <taxon>Neobatrachia</taxon>
        <taxon>Ranoidea</taxon>
        <taxon>Ranidae</taxon>
        <taxon>Staurois</taxon>
    </lineage>
</organism>
<evidence type="ECO:0000256" key="6">
    <source>
        <dbReference type="SAM" id="MobiDB-lite"/>
    </source>
</evidence>
<evidence type="ECO:0000256" key="2">
    <source>
        <dbReference type="ARBA" id="ARBA00022737"/>
    </source>
</evidence>
<dbReference type="PANTHER" id="PTHR46393:SF1">
    <property type="entry name" value="COMPLEMENT FACTOR B"/>
    <property type="match status" value="1"/>
</dbReference>
<comment type="caution">
    <text evidence="8">The sequence shown here is derived from an EMBL/GenBank/DDBJ whole genome shotgun (WGS) entry which is preliminary data.</text>
</comment>
<sequence length="227" mass="24573">MSCSSSAGVDSQCMDLKTALVWRLGKWSGETTICDDQEGHCPNPGIPIGASKVGISYGIENKVTYQCQYGHKMFGSETRECKENKRWSGSEPSCRTFYTYDTPKEVAEGFGSSLAETIEASDKDRVEGRKICNILSQPLYPRGTLEMIFISQGTPGKMNPLGFIGKMSLTLVMVSGKNATLAGISLALPSGFRPGLCRHHQMGGELGTAQGTPSQPLRNPRALQILD</sequence>
<accession>A0ABN9ECB2</accession>
<proteinExistence type="predicted"/>
<dbReference type="Proteomes" id="UP001162483">
    <property type="component" value="Unassembled WGS sequence"/>
</dbReference>
<keyword evidence="3 5" id="KW-1015">Disulfide bond</keyword>
<evidence type="ECO:0000256" key="3">
    <source>
        <dbReference type="ARBA" id="ARBA00023157"/>
    </source>
</evidence>
<protein>
    <recommendedName>
        <fullName evidence="7">Sushi domain-containing protein</fullName>
    </recommendedName>
</protein>
<evidence type="ECO:0000256" key="4">
    <source>
        <dbReference type="ARBA" id="ARBA00023180"/>
    </source>
</evidence>
<keyword evidence="9" id="KW-1185">Reference proteome</keyword>
<dbReference type="InterPro" id="IPR000436">
    <property type="entry name" value="Sushi_SCR_CCP_dom"/>
</dbReference>
<evidence type="ECO:0000313" key="9">
    <source>
        <dbReference type="Proteomes" id="UP001162483"/>
    </source>
</evidence>
<dbReference type="PANTHER" id="PTHR46393">
    <property type="entry name" value="SUSHI DOMAIN-CONTAINING PROTEIN"/>
    <property type="match status" value="1"/>
</dbReference>
<reference evidence="8" key="1">
    <citation type="submission" date="2023-05" db="EMBL/GenBank/DDBJ databases">
        <authorList>
            <person name="Stuckert A."/>
        </authorList>
    </citation>
    <scope>NUCLEOTIDE SEQUENCE</scope>
</reference>
<name>A0ABN9ECB2_9NEOB</name>
<feature type="region of interest" description="Disordered" evidence="6">
    <location>
        <begin position="202"/>
        <end position="227"/>
    </location>
</feature>
<feature type="domain" description="Sushi" evidence="7">
    <location>
        <begin position="39"/>
        <end position="96"/>
    </location>
</feature>
<comment type="caution">
    <text evidence="5">Lacks conserved residue(s) required for the propagation of feature annotation.</text>
</comment>
<keyword evidence="2" id="KW-0677">Repeat</keyword>
<evidence type="ECO:0000259" key="7">
    <source>
        <dbReference type="PROSITE" id="PS50923"/>
    </source>
</evidence>
<dbReference type="EMBL" id="CATNWA010015369">
    <property type="protein sequence ID" value="CAI9582520.1"/>
    <property type="molecule type" value="Genomic_DNA"/>
</dbReference>
<evidence type="ECO:0000313" key="8">
    <source>
        <dbReference type="EMBL" id="CAI9582520.1"/>
    </source>
</evidence>
<dbReference type="CDD" id="cd00033">
    <property type="entry name" value="CCP"/>
    <property type="match status" value="1"/>
</dbReference>
<feature type="disulfide bond" evidence="5">
    <location>
        <begin position="67"/>
        <end position="94"/>
    </location>
</feature>
<dbReference type="Gene3D" id="2.10.70.10">
    <property type="entry name" value="Complement Module, domain 1"/>
    <property type="match status" value="1"/>
</dbReference>
<dbReference type="Pfam" id="PF00084">
    <property type="entry name" value="Sushi"/>
    <property type="match status" value="1"/>
</dbReference>
<dbReference type="SUPFAM" id="SSF57535">
    <property type="entry name" value="Complement control module/SCR domain"/>
    <property type="match status" value="1"/>
</dbReference>
<evidence type="ECO:0000256" key="1">
    <source>
        <dbReference type="ARBA" id="ARBA00022659"/>
    </source>
</evidence>
<dbReference type="InterPro" id="IPR035976">
    <property type="entry name" value="Sushi/SCR/CCP_sf"/>
</dbReference>
<gene>
    <name evidence="8" type="ORF">SPARVUS_LOCUS9667340</name>
</gene>
<dbReference type="SMART" id="SM00032">
    <property type="entry name" value="CCP"/>
    <property type="match status" value="1"/>
</dbReference>
<dbReference type="PROSITE" id="PS50923">
    <property type="entry name" value="SUSHI"/>
    <property type="match status" value="1"/>
</dbReference>
<keyword evidence="1 5" id="KW-0768">Sushi</keyword>
<keyword evidence="4" id="KW-0325">Glycoprotein</keyword>